<evidence type="ECO:0000256" key="1">
    <source>
        <dbReference type="SAM" id="Coils"/>
    </source>
</evidence>
<keyword evidence="1" id="KW-0175">Coiled coil</keyword>
<dbReference type="AlphaFoldDB" id="A0A1B3ISV7"/>
<dbReference type="EMBL" id="KX086582">
    <property type="protein sequence ID" value="AOF44156.1"/>
    <property type="molecule type" value="Genomic_DNA"/>
</dbReference>
<protein>
    <recommendedName>
        <fullName evidence="4">Transposon-related protein</fullName>
    </recommendedName>
</protein>
<keyword evidence="3" id="KW-0614">Plasmid</keyword>
<evidence type="ECO:0000313" key="3">
    <source>
        <dbReference type="EMBL" id="AOF44156.1"/>
    </source>
</evidence>
<name>A0A1B3ISV7_STAAU</name>
<keyword evidence="2" id="KW-1133">Transmembrane helix</keyword>
<feature type="transmembrane region" description="Helical" evidence="2">
    <location>
        <begin position="12"/>
        <end position="33"/>
    </location>
</feature>
<geneLocation type="plasmid" evidence="3">
    <name>pWBG637</name>
</geneLocation>
<keyword evidence="2" id="KW-0812">Transmembrane</keyword>
<sequence length="203" mass="23989">MSKNKKHANKNGKLFGSVIILLSLIGLIIYFVFQDHNELNKTVEIQSKKIKSLQKNNEEKQKLIERLDNKNVVKEEEVLRRKAEDFVKVLYVTSTKTDDKKRYEKAKELMDKSLADQYFGETRRSPIKYETDIQDVKIYNERYSPEKKEYHMYLTLTQAIKGSSDGIDKRKIASELTLKQEGNNIWKVNKFKQFDEEKIEESK</sequence>
<feature type="coiled-coil region" evidence="1">
    <location>
        <begin position="36"/>
        <end position="77"/>
    </location>
</feature>
<evidence type="ECO:0000256" key="2">
    <source>
        <dbReference type="SAM" id="Phobius"/>
    </source>
</evidence>
<organism evidence="3">
    <name type="scientific">Staphylococcus aureus</name>
    <dbReference type="NCBI Taxonomy" id="1280"/>
    <lineage>
        <taxon>Bacteria</taxon>
        <taxon>Bacillati</taxon>
        <taxon>Bacillota</taxon>
        <taxon>Bacilli</taxon>
        <taxon>Bacillales</taxon>
        <taxon>Staphylococcaceae</taxon>
        <taxon>Staphylococcus</taxon>
    </lineage>
</organism>
<evidence type="ECO:0008006" key="4">
    <source>
        <dbReference type="Google" id="ProtNLM"/>
    </source>
</evidence>
<accession>A0A1B3ISV7</accession>
<reference evidence="3" key="1">
    <citation type="submission" date="2016-04" db="EMBL/GenBank/DDBJ databases">
        <title>Sequencing of conjugative plasmid pWBG637.</title>
        <authorList>
            <person name="Ramsay J.P."/>
        </authorList>
    </citation>
    <scope>NUCLEOTIDE SEQUENCE</scope>
    <source>
        <strain evidence="3">WBG1024</strain>
        <plasmid evidence="3">pWBG637</plasmid>
    </source>
</reference>
<gene>
    <name evidence="3" type="ORF">pWBG637_00030</name>
</gene>
<proteinExistence type="predicted"/>
<keyword evidence="2" id="KW-0472">Membrane</keyword>
<dbReference type="RefSeq" id="WP_000041935.1">
    <property type="nucleotide sequence ID" value="NZ_AP017923.1"/>
</dbReference>